<reference evidence="2" key="1">
    <citation type="journal article" date="2010" name="Nat. Biotechnol.">
        <title>Draft genome sequence of the oilseed species Ricinus communis.</title>
        <authorList>
            <person name="Chan A.P."/>
            <person name="Crabtree J."/>
            <person name="Zhao Q."/>
            <person name="Lorenzi H."/>
            <person name="Orvis J."/>
            <person name="Puiu D."/>
            <person name="Melake-Berhan A."/>
            <person name="Jones K.M."/>
            <person name="Redman J."/>
            <person name="Chen G."/>
            <person name="Cahoon E.B."/>
            <person name="Gedil M."/>
            <person name="Stanke M."/>
            <person name="Haas B.J."/>
            <person name="Wortman J.R."/>
            <person name="Fraser-Liggett C.M."/>
            <person name="Ravel J."/>
            <person name="Rabinowicz P.D."/>
        </authorList>
    </citation>
    <scope>NUCLEOTIDE SEQUENCE [LARGE SCALE GENOMIC DNA]</scope>
    <source>
        <strain evidence="2">cv. Hale</strain>
    </source>
</reference>
<sequence>MEESNEYKTLATAVQTNNYFSRTPSPVLQLSQAAPHSTAPMAHKLLNRDLAFQLK</sequence>
<gene>
    <name evidence="1" type="ORF">RCOM_0851360</name>
</gene>
<keyword evidence="2" id="KW-1185">Reference proteome</keyword>
<accession>B9RUB4</accession>
<dbReference type="Proteomes" id="UP000008311">
    <property type="component" value="Unassembled WGS sequence"/>
</dbReference>
<evidence type="ECO:0000313" key="1">
    <source>
        <dbReference type="EMBL" id="EEF44901.1"/>
    </source>
</evidence>
<dbReference type="InParanoid" id="B9RUB4"/>
<protein>
    <submittedName>
        <fullName evidence="1">Uncharacterized protein</fullName>
    </submittedName>
</protein>
<dbReference type="AlphaFoldDB" id="B9RUB4"/>
<organism evidence="1 2">
    <name type="scientific">Ricinus communis</name>
    <name type="common">Castor bean</name>
    <dbReference type="NCBI Taxonomy" id="3988"/>
    <lineage>
        <taxon>Eukaryota</taxon>
        <taxon>Viridiplantae</taxon>
        <taxon>Streptophyta</taxon>
        <taxon>Embryophyta</taxon>
        <taxon>Tracheophyta</taxon>
        <taxon>Spermatophyta</taxon>
        <taxon>Magnoliopsida</taxon>
        <taxon>eudicotyledons</taxon>
        <taxon>Gunneridae</taxon>
        <taxon>Pentapetalae</taxon>
        <taxon>rosids</taxon>
        <taxon>fabids</taxon>
        <taxon>Malpighiales</taxon>
        <taxon>Euphorbiaceae</taxon>
        <taxon>Acalyphoideae</taxon>
        <taxon>Acalypheae</taxon>
        <taxon>Ricinus</taxon>
    </lineage>
</organism>
<name>B9RUB4_RICCO</name>
<dbReference type="EMBL" id="EQ973817">
    <property type="protein sequence ID" value="EEF44901.1"/>
    <property type="molecule type" value="Genomic_DNA"/>
</dbReference>
<proteinExistence type="predicted"/>
<evidence type="ECO:0000313" key="2">
    <source>
        <dbReference type="Proteomes" id="UP000008311"/>
    </source>
</evidence>